<dbReference type="Proteomes" id="UP000233837">
    <property type="component" value="Unassembled WGS sequence"/>
</dbReference>
<evidence type="ECO:0000256" key="1">
    <source>
        <dbReference type="ARBA" id="ARBA00004141"/>
    </source>
</evidence>
<reference evidence="6 7" key="1">
    <citation type="journal article" date="2016" name="Sci. Rep.">
        <title>The Dendrobium catenatum Lindl. genome sequence provides insights into polysaccharide synthase, floral development and adaptive evolution.</title>
        <authorList>
            <person name="Zhang G.Q."/>
            <person name="Xu Q."/>
            <person name="Bian C."/>
            <person name="Tsai W.C."/>
            <person name="Yeh C.M."/>
            <person name="Liu K.W."/>
            <person name="Yoshida K."/>
            <person name="Zhang L.S."/>
            <person name="Chang S.B."/>
            <person name="Chen F."/>
            <person name="Shi Y."/>
            <person name="Su Y.Y."/>
            <person name="Zhang Y.Q."/>
            <person name="Chen L.J."/>
            <person name="Yin Y."/>
            <person name="Lin M."/>
            <person name="Huang H."/>
            <person name="Deng H."/>
            <person name="Wang Z.W."/>
            <person name="Zhu S.L."/>
            <person name="Zhao X."/>
            <person name="Deng C."/>
            <person name="Niu S.C."/>
            <person name="Huang J."/>
            <person name="Wang M."/>
            <person name="Liu G.H."/>
            <person name="Yang H.J."/>
            <person name="Xiao X.J."/>
            <person name="Hsiao Y.Y."/>
            <person name="Wu W.L."/>
            <person name="Chen Y.Y."/>
            <person name="Mitsuda N."/>
            <person name="Ohme-Takagi M."/>
            <person name="Luo Y.B."/>
            <person name="Van de Peer Y."/>
            <person name="Liu Z.J."/>
        </authorList>
    </citation>
    <scope>NUCLEOTIDE SEQUENCE [LARGE SCALE GENOMIC DNA]</scope>
    <source>
        <tissue evidence="6">The whole plant</tissue>
    </source>
</reference>
<name>A0A2I0VUG0_9ASPA</name>
<keyword evidence="7" id="KW-1185">Reference proteome</keyword>
<reference evidence="6 7" key="2">
    <citation type="journal article" date="2017" name="Nature">
        <title>The Apostasia genome and the evolution of orchids.</title>
        <authorList>
            <person name="Zhang G.Q."/>
            <person name="Liu K.W."/>
            <person name="Li Z."/>
            <person name="Lohaus R."/>
            <person name="Hsiao Y.Y."/>
            <person name="Niu S.C."/>
            <person name="Wang J.Y."/>
            <person name="Lin Y.C."/>
            <person name="Xu Q."/>
            <person name="Chen L.J."/>
            <person name="Yoshida K."/>
            <person name="Fujiwara S."/>
            <person name="Wang Z.W."/>
            <person name="Zhang Y.Q."/>
            <person name="Mitsuda N."/>
            <person name="Wang M."/>
            <person name="Liu G.H."/>
            <person name="Pecoraro L."/>
            <person name="Huang H.X."/>
            <person name="Xiao X.J."/>
            <person name="Lin M."/>
            <person name="Wu X.Y."/>
            <person name="Wu W.L."/>
            <person name="Chen Y.Y."/>
            <person name="Chang S.B."/>
            <person name="Sakamoto S."/>
            <person name="Ohme-Takagi M."/>
            <person name="Yagi M."/>
            <person name="Zeng S.J."/>
            <person name="Shen C.Y."/>
            <person name="Yeh C.M."/>
            <person name="Luo Y.B."/>
            <person name="Tsai W.C."/>
            <person name="Van de Peer Y."/>
            <person name="Liu Z.J."/>
        </authorList>
    </citation>
    <scope>NUCLEOTIDE SEQUENCE [LARGE SCALE GENOMIC DNA]</scope>
    <source>
        <tissue evidence="6">The whole plant</tissue>
    </source>
</reference>
<dbReference type="Gene3D" id="1.20.1560.10">
    <property type="entry name" value="ABC transporter type 1, transmembrane domain"/>
    <property type="match status" value="1"/>
</dbReference>
<evidence type="ECO:0000313" key="7">
    <source>
        <dbReference type="Proteomes" id="UP000233837"/>
    </source>
</evidence>
<organism evidence="6 7">
    <name type="scientific">Dendrobium catenatum</name>
    <dbReference type="NCBI Taxonomy" id="906689"/>
    <lineage>
        <taxon>Eukaryota</taxon>
        <taxon>Viridiplantae</taxon>
        <taxon>Streptophyta</taxon>
        <taxon>Embryophyta</taxon>
        <taxon>Tracheophyta</taxon>
        <taxon>Spermatophyta</taxon>
        <taxon>Magnoliopsida</taxon>
        <taxon>Liliopsida</taxon>
        <taxon>Asparagales</taxon>
        <taxon>Orchidaceae</taxon>
        <taxon>Epidendroideae</taxon>
        <taxon>Malaxideae</taxon>
        <taxon>Dendrobiinae</taxon>
        <taxon>Dendrobium</taxon>
    </lineage>
</organism>
<evidence type="ECO:0000256" key="4">
    <source>
        <dbReference type="ARBA" id="ARBA00023136"/>
    </source>
</evidence>
<keyword evidence="3" id="KW-1133">Transmembrane helix</keyword>
<keyword evidence="4" id="KW-0472">Membrane</keyword>
<keyword evidence="2" id="KW-0812">Transmembrane</keyword>
<dbReference type="PANTHER" id="PTHR24222">
    <property type="entry name" value="ABC TRANSPORTER B FAMILY"/>
    <property type="match status" value="1"/>
</dbReference>
<evidence type="ECO:0000259" key="5">
    <source>
        <dbReference type="PROSITE" id="PS50929"/>
    </source>
</evidence>
<dbReference type="InterPro" id="IPR036640">
    <property type="entry name" value="ABC1_TM_sf"/>
</dbReference>
<dbReference type="PROSITE" id="PS50929">
    <property type="entry name" value="ABC_TM1F"/>
    <property type="match status" value="1"/>
</dbReference>
<dbReference type="SUPFAM" id="SSF90123">
    <property type="entry name" value="ABC transporter transmembrane region"/>
    <property type="match status" value="1"/>
</dbReference>
<dbReference type="InterPro" id="IPR039421">
    <property type="entry name" value="Type_1_exporter"/>
</dbReference>
<gene>
    <name evidence="6" type="primary">ABCB7</name>
    <name evidence="6" type="ORF">MA16_Dca008836</name>
</gene>
<dbReference type="EMBL" id="KZ503221">
    <property type="protein sequence ID" value="PKU67047.1"/>
    <property type="molecule type" value="Genomic_DNA"/>
</dbReference>
<dbReference type="Pfam" id="PF00664">
    <property type="entry name" value="ABC_membrane"/>
    <property type="match status" value="1"/>
</dbReference>
<evidence type="ECO:0000256" key="2">
    <source>
        <dbReference type="ARBA" id="ARBA00022692"/>
    </source>
</evidence>
<evidence type="ECO:0000313" key="6">
    <source>
        <dbReference type="EMBL" id="PKU67047.1"/>
    </source>
</evidence>
<feature type="domain" description="ABC transmembrane type-1" evidence="5">
    <location>
        <begin position="1"/>
        <end position="55"/>
    </location>
</feature>
<dbReference type="AlphaFoldDB" id="A0A2I0VUG0"/>
<dbReference type="InterPro" id="IPR011527">
    <property type="entry name" value="ABC1_TM_dom"/>
</dbReference>
<evidence type="ECO:0000256" key="3">
    <source>
        <dbReference type="ARBA" id="ARBA00022989"/>
    </source>
</evidence>
<comment type="subcellular location">
    <subcellularLocation>
        <location evidence="1">Membrane</location>
        <topology evidence="1">Multi-pass membrane protein</topology>
    </subcellularLocation>
</comment>
<proteinExistence type="predicted"/>
<dbReference type="GO" id="GO:0140359">
    <property type="term" value="F:ABC-type transporter activity"/>
    <property type="evidence" value="ECO:0007669"/>
    <property type="project" value="InterPro"/>
</dbReference>
<dbReference type="GO" id="GO:0005886">
    <property type="term" value="C:plasma membrane"/>
    <property type="evidence" value="ECO:0007669"/>
    <property type="project" value="TreeGrafter"/>
</dbReference>
<sequence length="59" mass="6665">MVTGETQTTRIRMLYLNALLNQEIAFFDNQISTGEVVEKMSGDTILIQDAMGEKITKQK</sequence>
<dbReference type="GO" id="GO:0005524">
    <property type="term" value="F:ATP binding"/>
    <property type="evidence" value="ECO:0007669"/>
    <property type="project" value="InterPro"/>
</dbReference>
<protein>
    <submittedName>
        <fullName evidence="6">ABC transporter B family member 7</fullName>
    </submittedName>
</protein>
<dbReference type="PANTHER" id="PTHR24222:SF63">
    <property type="entry name" value="ATP BINDING CASSETTE SUBFAMILY B"/>
    <property type="match status" value="1"/>
</dbReference>
<accession>A0A2I0VUG0</accession>